<dbReference type="GO" id="GO:0016020">
    <property type="term" value="C:membrane"/>
    <property type="evidence" value="ECO:0007669"/>
    <property type="project" value="TreeGrafter"/>
</dbReference>
<dbReference type="PANTHER" id="PTHR33512:SF1">
    <property type="entry name" value="PROTEIN, PUTATIVE (DUF1191)-RELATED"/>
    <property type="match status" value="1"/>
</dbReference>
<gene>
    <name evidence="3" type="ORF">CEURO_LOCUS9555</name>
</gene>
<dbReference type="PANTHER" id="PTHR33512">
    <property type="entry name" value="PROTEIN, PUTATIVE (DUF1191)-RELATED"/>
    <property type="match status" value="1"/>
</dbReference>
<feature type="transmembrane region" description="Helical" evidence="1">
    <location>
        <begin position="241"/>
        <end position="267"/>
    </location>
</feature>
<protein>
    <submittedName>
        <fullName evidence="3">Uncharacterized protein</fullName>
    </submittedName>
</protein>
<dbReference type="AlphaFoldDB" id="A0A9P1E7G3"/>
<keyword evidence="4" id="KW-1185">Reference proteome</keyword>
<dbReference type="Pfam" id="PF06697">
    <property type="entry name" value="DUF1191"/>
    <property type="match status" value="1"/>
</dbReference>
<dbReference type="InterPro" id="IPR010605">
    <property type="entry name" value="DUF1191"/>
</dbReference>
<organism evidence="3 4">
    <name type="scientific">Cuscuta europaea</name>
    <name type="common">European dodder</name>
    <dbReference type="NCBI Taxonomy" id="41803"/>
    <lineage>
        <taxon>Eukaryota</taxon>
        <taxon>Viridiplantae</taxon>
        <taxon>Streptophyta</taxon>
        <taxon>Embryophyta</taxon>
        <taxon>Tracheophyta</taxon>
        <taxon>Spermatophyta</taxon>
        <taxon>Magnoliopsida</taxon>
        <taxon>eudicotyledons</taxon>
        <taxon>Gunneridae</taxon>
        <taxon>Pentapetalae</taxon>
        <taxon>asterids</taxon>
        <taxon>lamiids</taxon>
        <taxon>Solanales</taxon>
        <taxon>Convolvulaceae</taxon>
        <taxon>Cuscuteae</taxon>
        <taxon>Cuscuta</taxon>
        <taxon>Cuscuta subgen. Cuscuta</taxon>
    </lineage>
</organism>
<proteinExistence type="predicted"/>
<accession>A0A9P1E7G3</accession>
<evidence type="ECO:0000256" key="1">
    <source>
        <dbReference type="SAM" id="Phobius"/>
    </source>
</evidence>
<keyword evidence="1" id="KW-1133">Transmembrane helix</keyword>
<keyword evidence="2" id="KW-0732">Signal</keyword>
<name>A0A9P1E7G3_CUSEU</name>
<dbReference type="OrthoDB" id="1101105at2759"/>
<sequence length="308" mass="34655">MPSLLLSLTLLLFLSFPSTKCQPIRSSPRLLDLLIRDYTFQSYHHRPFKTGKLHPIRLPANFTDIVVDSVRFRCDSLGRYGAHVKEFQISPGSTFQRCSKRLLLVRQMLGPKWSNIYYDNFDLSGYTLISPILGLLAYNATDDNDNVNNNDNSRTTFQVEIIQMVHEKQPITIDFSYTPLTGSPPETIPLCAIFGHDGKVKLANMVLGDHGSVCVAQQMGHFGLVIESPLMPLKDKKVRRWRMVIGSSVGVALGAFLIGLLLVAIFVKAKNKARKEDLIRRAYEEEALQVSMVGLGHVRAHSATDRHY</sequence>
<evidence type="ECO:0000256" key="2">
    <source>
        <dbReference type="SAM" id="SignalP"/>
    </source>
</evidence>
<reference evidence="3" key="1">
    <citation type="submission" date="2022-07" db="EMBL/GenBank/DDBJ databases">
        <authorList>
            <person name="Macas J."/>
            <person name="Novak P."/>
            <person name="Neumann P."/>
        </authorList>
    </citation>
    <scope>NUCLEOTIDE SEQUENCE</scope>
</reference>
<evidence type="ECO:0000313" key="4">
    <source>
        <dbReference type="Proteomes" id="UP001152484"/>
    </source>
</evidence>
<evidence type="ECO:0000313" key="3">
    <source>
        <dbReference type="EMBL" id="CAH9086292.1"/>
    </source>
</evidence>
<keyword evidence="1" id="KW-0812">Transmembrane</keyword>
<feature type="signal peptide" evidence="2">
    <location>
        <begin position="1"/>
        <end position="21"/>
    </location>
</feature>
<feature type="chain" id="PRO_5040315739" evidence="2">
    <location>
        <begin position="22"/>
        <end position="308"/>
    </location>
</feature>
<dbReference type="EMBL" id="CAMAPE010000019">
    <property type="protein sequence ID" value="CAH9086292.1"/>
    <property type="molecule type" value="Genomic_DNA"/>
</dbReference>
<comment type="caution">
    <text evidence="3">The sequence shown here is derived from an EMBL/GenBank/DDBJ whole genome shotgun (WGS) entry which is preliminary data.</text>
</comment>
<keyword evidence="1" id="KW-0472">Membrane</keyword>
<dbReference type="Proteomes" id="UP001152484">
    <property type="component" value="Unassembled WGS sequence"/>
</dbReference>